<keyword evidence="4 9" id="KW-0548">Nucleotidyltransferase</keyword>
<dbReference type="SUPFAM" id="SSF53448">
    <property type="entry name" value="Nucleotide-diphospho-sugar transferases"/>
    <property type="match status" value="1"/>
</dbReference>
<dbReference type="GO" id="GO:0008878">
    <property type="term" value="F:glucose-1-phosphate adenylyltransferase activity"/>
    <property type="evidence" value="ECO:0007669"/>
    <property type="project" value="UniProtKB-UniRule"/>
</dbReference>
<keyword evidence="2 9" id="KW-0321">Glycogen metabolism</keyword>
<dbReference type="EMBL" id="QPJB01000008">
    <property type="protein sequence ID" value="RCW32792.1"/>
    <property type="molecule type" value="Genomic_DNA"/>
</dbReference>
<evidence type="ECO:0000256" key="2">
    <source>
        <dbReference type="ARBA" id="ARBA00022600"/>
    </source>
</evidence>
<dbReference type="CDD" id="cd02508">
    <property type="entry name" value="ADP_Glucose_PP"/>
    <property type="match status" value="1"/>
</dbReference>
<keyword evidence="7 9" id="KW-0320">Glycogen biosynthesis</keyword>
<keyword evidence="6 9" id="KW-0067">ATP-binding</keyword>
<feature type="domain" description="Nucleotidyl transferase" evidence="10">
    <location>
        <begin position="17"/>
        <end position="281"/>
    </location>
</feature>
<dbReference type="InterPro" id="IPR023049">
    <property type="entry name" value="GlgC_bac"/>
</dbReference>
<dbReference type="EMBL" id="QNSA01000008">
    <property type="protein sequence ID" value="RBP71773.1"/>
    <property type="molecule type" value="Genomic_DNA"/>
</dbReference>
<gene>
    <name evidence="9" type="primary">glgC</name>
    <name evidence="13" type="ORF">DET51_10816</name>
    <name evidence="12" type="ORF">DET64_10816</name>
</gene>
<evidence type="ECO:0000256" key="7">
    <source>
        <dbReference type="ARBA" id="ARBA00023056"/>
    </source>
</evidence>
<feature type="binding site" evidence="9">
    <location>
        <position position="173"/>
    </location>
    <ligand>
        <name>alpha-D-glucose 1-phosphate</name>
        <dbReference type="ChEBI" id="CHEBI:58601"/>
    </ligand>
</feature>
<dbReference type="Proteomes" id="UP000253065">
    <property type="component" value="Unassembled WGS sequence"/>
</dbReference>
<dbReference type="InterPro" id="IPR005836">
    <property type="entry name" value="ADP_Glu_pyroP_CS"/>
</dbReference>
<comment type="subunit">
    <text evidence="9">Homotetramer.</text>
</comment>
<dbReference type="GO" id="GO:0005978">
    <property type="term" value="P:glycogen biosynthetic process"/>
    <property type="evidence" value="ECO:0007669"/>
    <property type="project" value="UniProtKB-UniRule"/>
</dbReference>
<dbReference type="HAMAP" id="MF_00624">
    <property type="entry name" value="GlgC"/>
    <property type="match status" value="1"/>
</dbReference>
<dbReference type="Proteomes" id="UP000252795">
    <property type="component" value="Unassembled WGS sequence"/>
</dbReference>
<keyword evidence="15" id="KW-1185">Reference proteome</keyword>
<dbReference type="PANTHER" id="PTHR43523">
    <property type="entry name" value="GLUCOSE-1-PHOSPHATE ADENYLYLTRANSFERASE-RELATED"/>
    <property type="match status" value="1"/>
</dbReference>
<dbReference type="Gene3D" id="3.90.550.10">
    <property type="entry name" value="Spore Coat Polysaccharide Biosynthesis Protein SpsA, Chain A"/>
    <property type="match status" value="1"/>
</dbReference>
<feature type="binding site" evidence="9">
    <location>
        <position position="206"/>
    </location>
    <ligand>
        <name>alpha-D-glucose 1-phosphate</name>
        <dbReference type="ChEBI" id="CHEBI:58601"/>
    </ligand>
</feature>
<comment type="pathway">
    <text evidence="9">Glycan biosynthesis; glycogen biosynthesis.</text>
</comment>
<name>A0A368UVF6_MARNT</name>
<dbReference type="AlphaFoldDB" id="A0A368UVF6"/>
<evidence type="ECO:0000259" key="11">
    <source>
        <dbReference type="Pfam" id="PF24894"/>
    </source>
</evidence>
<evidence type="ECO:0000313" key="12">
    <source>
        <dbReference type="EMBL" id="RBP71773.1"/>
    </source>
</evidence>
<dbReference type="Pfam" id="PF00483">
    <property type="entry name" value="NTP_transferase"/>
    <property type="match status" value="1"/>
</dbReference>
<protein>
    <recommendedName>
        <fullName evidence="9">Glucose-1-phosphate adenylyltransferase</fullName>
        <ecNumber evidence="9">2.7.7.27</ecNumber>
    </recommendedName>
    <alternativeName>
        <fullName evidence="9">ADP-glucose pyrophosphorylase</fullName>
        <shortName evidence="9">ADPGlc PPase</shortName>
    </alternativeName>
    <alternativeName>
        <fullName evidence="9">ADP-glucose synthase</fullName>
    </alternativeName>
</protein>
<feature type="site" description="Could play a key role in the communication between the regulatory and the substrate sites" evidence="9">
    <location>
        <position position="69"/>
    </location>
</feature>
<comment type="catalytic activity">
    <reaction evidence="9">
        <text>alpha-D-glucose 1-phosphate + ATP + H(+) = ADP-alpha-D-glucose + diphosphate</text>
        <dbReference type="Rhea" id="RHEA:12120"/>
        <dbReference type="ChEBI" id="CHEBI:15378"/>
        <dbReference type="ChEBI" id="CHEBI:30616"/>
        <dbReference type="ChEBI" id="CHEBI:33019"/>
        <dbReference type="ChEBI" id="CHEBI:57498"/>
        <dbReference type="ChEBI" id="CHEBI:58601"/>
        <dbReference type="EC" id="2.7.7.27"/>
    </reaction>
</comment>
<dbReference type="EC" id="2.7.7.27" evidence="9"/>
<dbReference type="InterPro" id="IPR056818">
    <property type="entry name" value="GlmU/GlgC-like_hexapep"/>
</dbReference>
<organism evidence="13 14">
    <name type="scientific">Marinobacter nauticus</name>
    <name type="common">Marinobacter hydrocarbonoclasticus</name>
    <name type="synonym">Marinobacter aquaeolei</name>
    <dbReference type="NCBI Taxonomy" id="2743"/>
    <lineage>
        <taxon>Bacteria</taxon>
        <taxon>Pseudomonadati</taxon>
        <taxon>Pseudomonadota</taxon>
        <taxon>Gammaproteobacteria</taxon>
        <taxon>Pseudomonadales</taxon>
        <taxon>Marinobacteraceae</taxon>
        <taxon>Marinobacter</taxon>
    </lineage>
</organism>
<dbReference type="PANTHER" id="PTHR43523:SF2">
    <property type="entry name" value="GLUCOSE-1-PHOSPHATE ADENYLYLTRANSFERASE"/>
    <property type="match status" value="1"/>
</dbReference>
<dbReference type="InterPro" id="IPR011831">
    <property type="entry name" value="ADP-Glc_PPase"/>
</dbReference>
<dbReference type="Pfam" id="PF24894">
    <property type="entry name" value="Hexapep_GlmU"/>
    <property type="match status" value="1"/>
</dbReference>
<evidence type="ECO:0000256" key="5">
    <source>
        <dbReference type="ARBA" id="ARBA00022741"/>
    </source>
</evidence>
<dbReference type="InterPro" id="IPR011004">
    <property type="entry name" value="Trimer_LpxA-like_sf"/>
</dbReference>
<dbReference type="PROSITE" id="PS00808">
    <property type="entry name" value="ADP_GLC_PYROPHOSPH_1"/>
    <property type="match status" value="1"/>
</dbReference>
<dbReference type="NCBIfam" id="NF001947">
    <property type="entry name" value="PRK00725.1"/>
    <property type="match status" value="1"/>
</dbReference>
<dbReference type="Gene3D" id="2.160.10.10">
    <property type="entry name" value="Hexapeptide repeat proteins"/>
    <property type="match status" value="1"/>
</dbReference>
<comment type="function">
    <text evidence="9">Involved in the biosynthesis of ADP-glucose, a building block required for the elongation reactions to produce glycogen. Catalyzes the reaction between ATP and alpha-D-glucose 1-phosphate (G1P) to produce pyrophosphate and ADP-Glc.</text>
</comment>
<evidence type="ECO:0000256" key="9">
    <source>
        <dbReference type="HAMAP-Rule" id="MF_00624"/>
    </source>
</evidence>
<feature type="domain" description="Glucose-1-phosphate adenylyltransferase/Bifunctional protein GlmU-like C-terminal hexapeptide" evidence="11">
    <location>
        <begin position="305"/>
        <end position="408"/>
    </location>
</feature>
<proteinExistence type="inferred from homology"/>
<sequence length="421" mass="47211">MQTAKRFVSRLTRQTLALVLAGGRGSRLHDLTKWRAKPAVPFGGKFRIIDFPLSNCINSGIGQVGVITQYKSHSLIRHIQRGWGFLRGELDEFVELLPAQQRIETSWYEGTADAVLQNLDIIRSHQPEYVLILAGDHVYKMDYGTMLAAHVEQEADITVGCIEVPVEEASAFGVMSVDEDLRITEFEEKPAHPKAMPGKPGTALVSMGIYVFSTKVLFDELLRDHKMDGNSSHDFGKDIIPSVIKRLRVTAFPFRDPVNNKVAYWRDVGTIDSLWQANLELIGISPELNLYDSDWPIWTYQEQLPPAKFVFDDDNRRGTAVDSMVAGGCIVSGAHVRHSLLFSQVRVHSFSEVEDAVIFPDVDIARDCHIRKAVIDRGCRIPEGTRVGFDRTADEKRFHVSSKGVVLITPEMLGQDYPHGL</sequence>
<reference evidence="13 14" key="1">
    <citation type="submission" date="2018-07" db="EMBL/GenBank/DDBJ databases">
        <title>Freshwater and sediment microbial communities from various areas in North America, analyzing microbe dynamics in response to fracking.</title>
        <authorList>
            <person name="Lamendella R."/>
        </authorList>
    </citation>
    <scope>NUCLEOTIDE SEQUENCE [LARGE SCALE GENOMIC DNA]</scope>
    <source>
        <strain evidence="13 14">114E</strain>
        <strain evidence="12 15">114E_o</strain>
    </source>
</reference>
<feature type="binding site" evidence="9">
    <location>
        <position position="108"/>
    </location>
    <ligand>
        <name>alpha-D-glucose 1-phosphate</name>
        <dbReference type="ChEBI" id="CHEBI:58601"/>
    </ligand>
</feature>
<evidence type="ECO:0000256" key="8">
    <source>
        <dbReference type="ARBA" id="ARBA00023277"/>
    </source>
</evidence>
<dbReference type="CDD" id="cd04651">
    <property type="entry name" value="LbH_G1P_AT_C"/>
    <property type="match status" value="1"/>
</dbReference>
<evidence type="ECO:0000313" key="14">
    <source>
        <dbReference type="Proteomes" id="UP000252795"/>
    </source>
</evidence>
<keyword evidence="8 9" id="KW-0119">Carbohydrate metabolism</keyword>
<evidence type="ECO:0000313" key="13">
    <source>
        <dbReference type="EMBL" id="RCW32792.1"/>
    </source>
</evidence>
<comment type="caution">
    <text evidence="13">The sequence shown here is derived from an EMBL/GenBank/DDBJ whole genome shotgun (WGS) entry which is preliminary data.</text>
</comment>
<feature type="binding site" evidence="9">
    <location>
        <begin position="188"/>
        <end position="189"/>
    </location>
    <ligand>
        <name>alpha-D-glucose 1-phosphate</name>
        <dbReference type="ChEBI" id="CHEBI:58601"/>
    </ligand>
</feature>
<accession>A0A368UVF6</accession>
<dbReference type="GO" id="GO:0005524">
    <property type="term" value="F:ATP binding"/>
    <property type="evidence" value="ECO:0007669"/>
    <property type="project" value="UniProtKB-KW"/>
</dbReference>
<evidence type="ECO:0000259" key="10">
    <source>
        <dbReference type="Pfam" id="PF00483"/>
    </source>
</evidence>
<dbReference type="PROSITE" id="PS00809">
    <property type="entry name" value="ADP_GLC_PYROPHOSPH_2"/>
    <property type="match status" value="1"/>
</dbReference>
<evidence type="ECO:0000256" key="3">
    <source>
        <dbReference type="ARBA" id="ARBA00022679"/>
    </source>
</evidence>
<dbReference type="PROSITE" id="PS00810">
    <property type="entry name" value="ADP_GLC_PYROPHOSPH_3"/>
    <property type="match status" value="1"/>
</dbReference>
<dbReference type="InterPro" id="IPR005835">
    <property type="entry name" value="NTP_transferase_dom"/>
</dbReference>
<keyword evidence="5 9" id="KW-0547">Nucleotide-binding</keyword>
<dbReference type="UniPathway" id="UPA00164"/>
<dbReference type="RefSeq" id="WP_113880070.1">
    <property type="nucleotide sequence ID" value="NZ_CAJXYA010000088.1"/>
</dbReference>
<feature type="site" description="Could play a key role in the communication between the regulatory and the substrate sites" evidence="9">
    <location>
        <position position="107"/>
    </location>
</feature>
<comment type="similarity">
    <text evidence="1 9">Belongs to the bacterial/plant glucose-1-phosphate adenylyltransferase family.</text>
</comment>
<dbReference type="NCBIfam" id="TIGR02091">
    <property type="entry name" value="glgC"/>
    <property type="match status" value="1"/>
</dbReference>
<evidence type="ECO:0000256" key="1">
    <source>
        <dbReference type="ARBA" id="ARBA00010443"/>
    </source>
</evidence>
<keyword evidence="3 9" id="KW-0808">Transferase</keyword>
<evidence type="ECO:0000256" key="4">
    <source>
        <dbReference type="ARBA" id="ARBA00022695"/>
    </source>
</evidence>
<dbReference type="InterPro" id="IPR029044">
    <property type="entry name" value="Nucleotide-diphossugar_trans"/>
</dbReference>
<evidence type="ECO:0000256" key="6">
    <source>
        <dbReference type="ARBA" id="ARBA00022840"/>
    </source>
</evidence>
<dbReference type="SUPFAM" id="SSF51161">
    <property type="entry name" value="Trimeric LpxA-like enzymes"/>
    <property type="match status" value="1"/>
</dbReference>
<dbReference type="NCBIfam" id="NF002023">
    <property type="entry name" value="PRK00844.1"/>
    <property type="match status" value="1"/>
</dbReference>
<evidence type="ECO:0000313" key="15">
    <source>
        <dbReference type="Proteomes" id="UP000253065"/>
    </source>
</evidence>